<feature type="transmembrane region" description="Helical" evidence="2">
    <location>
        <begin position="28"/>
        <end position="50"/>
    </location>
</feature>
<proteinExistence type="predicted"/>
<keyword evidence="2" id="KW-0472">Membrane</keyword>
<dbReference type="Proteomes" id="UP000471640">
    <property type="component" value="Unassembled WGS sequence"/>
</dbReference>
<keyword evidence="4" id="KW-1185">Reference proteome</keyword>
<evidence type="ECO:0000313" key="3">
    <source>
        <dbReference type="EMBL" id="NEX23706.1"/>
    </source>
</evidence>
<dbReference type="RefSeq" id="WP_164657123.1">
    <property type="nucleotide sequence ID" value="NZ_JAAIJR010000281.1"/>
</dbReference>
<reference evidence="3 4" key="2">
    <citation type="submission" date="2020-02" db="EMBL/GenBank/DDBJ databases">
        <title>Genome sequences of Thiorhodococcus mannitoliphagus and Thiorhodococcus minor, purple sulfur photosynthetic bacteria in the gammaproteobacterial family, Chromatiaceae.</title>
        <authorList>
            <person name="Aviles F.A."/>
            <person name="Meyer T.E."/>
            <person name="Kyndt J.A."/>
        </authorList>
    </citation>
    <scope>NUCLEOTIDE SEQUENCE [LARGE SCALE GENOMIC DNA]</scope>
    <source>
        <strain evidence="3 4">DSM 18266</strain>
    </source>
</reference>
<organism evidence="3 4">
    <name type="scientific">Thiorhodococcus mannitoliphagus</name>
    <dbReference type="NCBI Taxonomy" id="329406"/>
    <lineage>
        <taxon>Bacteria</taxon>
        <taxon>Pseudomonadati</taxon>
        <taxon>Pseudomonadota</taxon>
        <taxon>Gammaproteobacteria</taxon>
        <taxon>Chromatiales</taxon>
        <taxon>Chromatiaceae</taxon>
        <taxon>Thiorhodococcus</taxon>
    </lineage>
</organism>
<evidence type="ECO:0000256" key="1">
    <source>
        <dbReference type="SAM" id="MobiDB-lite"/>
    </source>
</evidence>
<accession>A0A6P1E3V3</accession>
<reference evidence="4" key="1">
    <citation type="journal article" date="2020" name="Microbiol. Resour. Announc.">
        <title>Draft Genome Sequences of Thiorhodococcus mannitoliphagus and Thiorhodococcus minor, Purple Sulfur Photosynthetic Bacteria in the Gammaproteobacterial Family Chromatiaceae.</title>
        <authorList>
            <person name="Aviles F.A."/>
            <person name="Meyer T.E."/>
            <person name="Kyndt J.A."/>
        </authorList>
    </citation>
    <scope>NUCLEOTIDE SEQUENCE [LARGE SCALE GENOMIC DNA]</scope>
    <source>
        <strain evidence="4">DSM 18266</strain>
    </source>
</reference>
<comment type="caution">
    <text evidence="3">The sequence shown here is derived from an EMBL/GenBank/DDBJ whole genome shotgun (WGS) entry which is preliminary data.</text>
</comment>
<dbReference type="AlphaFoldDB" id="A0A6P1E3V3"/>
<gene>
    <name evidence="3" type="ORF">G3480_26140</name>
</gene>
<protein>
    <submittedName>
        <fullName evidence="3">Uncharacterized protein</fullName>
    </submittedName>
</protein>
<evidence type="ECO:0000256" key="2">
    <source>
        <dbReference type="SAM" id="Phobius"/>
    </source>
</evidence>
<evidence type="ECO:0000313" key="4">
    <source>
        <dbReference type="Proteomes" id="UP000471640"/>
    </source>
</evidence>
<name>A0A6P1E3V3_9GAMM</name>
<keyword evidence="2" id="KW-0812">Transmembrane</keyword>
<sequence>MAEGRTCVAPEPPRPGVRTTGEAGRRGLTTVVLVAGLMSLASSVSLSLWWQRQLALALEVRPPVLLLDLSAAARGADPAQMTAILRDYTQAAERLAARGILVLDRHAVLAAPSALTVLETEVPYAPE</sequence>
<dbReference type="EMBL" id="JAAIJR010000281">
    <property type="protein sequence ID" value="NEX23706.1"/>
    <property type="molecule type" value="Genomic_DNA"/>
</dbReference>
<feature type="region of interest" description="Disordered" evidence="1">
    <location>
        <begin position="1"/>
        <end position="22"/>
    </location>
</feature>
<keyword evidence="2" id="KW-1133">Transmembrane helix</keyword>